<organism evidence="2 3">
    <name type="scientific">Granulicatella seriolae</name>
    <dbReference type="NCBI Taxonomy" id="2967226"/>
    <lineage>
        <taxon>Bacteria</taxon>
        <taxon>Bacillati</taxon>
        <taxon>Bacillota</taxon>
        <taxon>Bacilli</taxon>
        <taxon>Lactobacillales</taxon>
        <taxon>Carnobacteriaceae</taxon>
        <taxon>Granulicatella</taxon>
    </lineage>
</organism>
<feature type="transmembrane region" description="Helical" evidence="1">
    <location>
        <begin position="15"/>
        <end position="38"/>
    </location>
</feature>
<keyword evidence="1" id="KW-0472">Membrane</keyword>
<dbReference type="Proteomes" id="UP001059480">
    <property type="component" value="Unassembled WGS sequence"/>
</dbReference>
<protein>
    <recommendedName>
        <fullName evidence="4">DUF2798 domain-containing protein</fullName>
    </recommendedName>
</protein>
<evidence type="ECO:0000313" key="2">
    <source>
        <dbReference type="EMBL" id="MCQ9210706.1"/>
    </source>
</evidence>
<dbReference type="RefSeq" id="WP_256945819.1">
    <property type="nucleotide sequence ID" value="NZ_JANHNZ010000012.1"/>
</dbReference>
<reference evidence="2" key="2">
    <citation type="journal article" date="2023" name="Curr. Microbiol.">
        <title>Granulicatella seriolae sp. nov., a Novel Facultative Anaerobe Isolated from Yellowtail Marine Fish.</title>
        <authorList>
            <person name="Lee M."/>
            <person name="Choi Y.J."/>
            <person name="Farooq A."/>
            <person name="Jeong J.B."/>
            <person name="Jung M.Y."/>
        </authorList>
    </citation>
    <scope>NUCLEOTIDE SEQUENCE</scope>
    <source>
        <strain evidence="2">S8</strain>
    </source>
</reference>
<evidence type="ECO:0000313" key="3">
    <source>
        <dbReference type="Proteomes" id="UP001059480"/>
    </source>
</evidence>
<keyword evidence="1" id="KW-0812">Transmembrane</keyword>
<evidence type="ECO:0008006" key="4">
    <source>
        <dbReference type="Google" id="ProtNLM"/>
    </source>
</evidence>
<comment type="caution">
    <text evidence="2">The sequence shown here is derived from an EMBL/GenBank/DDBJ whole genome shotgun (WGS) entry which is preliminary data.</text>
</comment>
<gene>
    <name evidence="2" type="ORF">NPA36_09125</name>
</gene>
<accession>A0ABT1WQB6</accession>
<evidence type="ECO:0000256" key="1">
    <source>
        <dbReference type="SAM" id="Phobius"/>
    </source>
</evidence>
<reference evidence="2" key="1">
    <citation type="submission" date="2022-07" db="EMBL/GenBank/DDBJ databases">
        <authorList>
            <person name="Jung M.-Y."/>
            <person name="Lee M."/>
        </authorList>
    </citation>
    <scope>NUCLEOTIDE SEQUENCE</scope>
    <source>
        <strain evidence="2">S8</strain>
    </source>
</reference>
<dbReference type="EMBL" id="JANHNZ010000012">
    <property type="protein sequence ID" value="MCQ9210706.1"/>
    <property type="molecule type" value="Genomic_DNA"/>
</dbReference>
<keyword evidence="3" id="KW-1185">Reference proteome</keyword>
<feature type="transmembrane region" description="Helical" evidence="1">
    <location>
        <begin position="58"/>
        <end position="79"/>
    </location>
</feature>
<name>A0ABT1WQB6_9LACT</name>
<sequence length="110" mass="12433">MLPFENEVQKATKTYMLIINIAFAAILLNAFIVAATFFRINQHMDMAFNNTLLTGSPTYAFLAATIPATIAYIFLRVVIQNYGENLRQSYMMTKTEAPIVETEDQLTEAK</sequence>
<reference evidence="2" key="3">
    <citation type="journal article" date="2023" name="Microbiol. Resour. Announc.">
        <title>Draft Genome Sequence of Granulicatella sp. Strain S8, Isolated from a Marine Fish, Seriola quinqueradiata.</title>
        <authorList>
            <person name="Lee M."/>
            <person name="Farooq A."/>
            <person name="Jeong J.B."/>
            <person name="Jung M.Y."/>
        </authorList>
    </citation>
    <scope>NUCLEOTIDE SEQUENCE</scope>
    <source>
        <strain evidence="2">S8</strain>
    </source>
</reference>
<keyword evidence="1" id="KW-1133">Transmembrane helix</keyword>
<proteinExistence type="predicted"/>